<keyword evidence="1" id="KW-0418">Kinase</keyword>
<dbReference type="InterPro" id="IPR036890">
    <property type="entry name" value="HATPase_C_sf"/>
</dbReference>
<dbReference type="SUPFAM" id="SSF55874">
    <property type="entry name" value="ATPase domain of HSP90 chaperone/DNA topoisomerase II/histidine kinase"/>
    <property type="match status" value="1"/>
</dbReference>
<dbReference type="Pfam" id="PF13581">
    <property type="entry name" value="HATPase_c_2"/>
    <property type="match status" value="1"/>
</dbReference>
<evidence type="ECO:0000259" key="2">
    <source>
        <dbReference type="Pfam" id="PF13581"/>
    </source>
</evidence>
<dbReference type="InterPro" id="IPR050267">
    <property type="entry name" value="Anti-sigma-factor_SerPK"/>
</dbReference>
<dbReference type="PANTHER" id="PTHR35526:SF3">
    <property type="entry name" value="ANTI-SIGMA-F FACTOR RSBW"/>
    <property type="match status" value="1"/>
</dbReference>
<dbReference type="Proteomes" id="UP000653493">
    <property type="component" value="Unassembled WGS sequence"/>
</dbReference>
<dbReference type="CDD" id="cd16936">
    <property type="entry name" value="HATPase_RsbW-like"/>
    <property type="match status" value="1"/>
</dbReference>
<keyword evidence="4" id="KW-1185">Reference proteome</keyword>
<evidence type="ECO:0000313" key="4">
    <source>
        <dbReference type="Proteomes" id="UP000653493"/>
    </source>
</evidence>
<name>A0A918LES6_STRGD</name>
<dbReference type="GO" id="GO:0005524">
    <property type="term" value="F:ATP binding"/>
    <property type="evidence" value="ECO:0007669"/>
    <property type="project" value="UniProtKB-KW"/>
</dbReference>
<reference evidence="3" key="2">
    <citation type="submission" date="2020-09" db="EMBL/GenBank/DDBJ databases">
        <authorList>
            <person name="Sun Q."/>
            <person name="Ohkuma M."/>
        </authorList>
    </citation>
    <scope>NUCLEOTIDE SEQUENCE</scope>
    <source>
        <strain evidence="3">JCM 4234</strain>
    </source>
</reference>
<dbReference type="Gene3D" id="3.30.565.10">
    <property type="entry name" value="Histidine kinase-like ATPase, C-terminal domain"/>
    <property type="match status" value="1"/>
</dbReference>
<protein>
    <submittedName>
        <fullName evidence="3">ATP-binding protein</fullName>
    </submittedName>
</protein>
<keyword evidence="3" id="KW-0067">ATP-binding</keyword>
<keyword evidence="3" id="KW-0547">Nucleotide-binding</keyword>
<dbReference type="GO" id="GO:0004674">
    <property type="term" value="F:protein serine/threonine kinase activity"/>
    <property type="evidence" value="ECO:0007669"/>
    <property type="project" value="UniProtKB-KW"/>
</dbReference>
<dbReference type="InterPro" id="IPR003594">
    <property type="entry name" value="HATPase_dom"/>
</dbReference>
<dbReference type="AlphaFoldDB" id="A0A918LES6"/>
<gene>
    <name evidence="3" type="ORF">GCM10010238_31660</name>
</gene>
<dbReference type="PANTHER" id="PTHR35526">
    <property type="entry name" value="ANTI-SIGMA-F FACTOR RSBW-RELATED"/>
    <property type="match status" value="1"/>
</dbReference>
<reference evidence="3" key="1">
    <citation type="journal article" date="2014" name="Int. J. Syst. Evol. Microbiol.">
        <title>Complete genome sequence of Corynebacterium casei LMG S-19264T (=DSM 44701T), isolated from a smear-ripened cheese.</title>
        <authorList>
            <consortium name="US DOE Joint Genome Institute (JGI-PGF)"/>
            <person name="Walter F."/>
            <person name="Albersmeier A."/>
            <person name="Kalinowski J."/>
            <person name="Ruckert C."/>
        </authorList>
    </citation>
    <scope>NUCLEOTIDE SEQUENCE</scope>
    <source>
        <strain evidence="3">JCM 4234</strain>
    </source>
</reference>
<accession>A0A918LES6</accession>
<sequence>MTFEPGTFRVADARHLAVRYLAASLDDRAEPWPDRVVEATQLVVSELVTNAVKYGSGPVRLSLAVADGMLSVTVRDGSATLPAQRPADPGRVGQHGLEIVAALSEELDVRREPFGKRVTARIALR</sequence>
<keyword evidence="1" id="KW-0723">Serine/threonine-protein kinase</keyword>
<comment type="caution">
    <text evidence="3">The sequence shown here is derived from an EMBL/GenBank/DDBJ whole genome shotgun (WGS) entry which is preliminary data.</text>
</comment>
<evidence type="ECO:0000256" key="1">
    <source>
        <dbReference type="ARBA" id="ARBA00022527"/>
    </source>
</evidence>
<keyword evidence="1" id="KW-0808">Transferase</keyword>
<feature type="domain" description="Histidine kinase/HSP90-like ATPase" evidence="2">
    <location>
        <begin position="12"/>
        <end position="121"/>
    </location>
</feature>
<organism evidence="3 4">
    <name type="scientific">Streptomyces griseoviridis</name>
    <dbReference type="NCBI Taxonomy" id="45398"/>
    <lineage>
        <taxon>Bacteria</taxon>
        <taxon>Bacillati</taxon>
        <taxon>Actinomycetota</taxon>
        <taxon>Actinomycetes</taxon>
        <taxon>Kitasatosporales</taxon>
        <taxon>Streptomycetaceae</taxon>
        <taxon>Streptomyces</taxon>
    </lineage>
</organism>
<dbReference type="EMBL" id="BMSL01000007">
    <property type="protein sequence ID" value="GGS39878.1"/>
    <property type="molecule type" value="Genomic_DNA"/>
</dbReference>
<evidence type="ECO:0000313" key="3">
    <source>
        <dbReference type="EMBL" id="GGS39878.1"/>
    </source>
</evidence>
<proteinExistence type="predicted"/>